<dbReference type="RefSeq" id="WP_344342592.1">
    <property type="nucleotide sequence ID" value="NZ_BAAAKJ010000333.1"/>
</dbReference>
<comment type="caution">
    <text evidence="1">The sequence shown here is derived from an EMBL/GenBank/DDBJ whole genome shotgun (WGS) entry which is preliminary data.</text>
</comment>
<proteinExistence type="predicted"/>
<protein>
    <submittedName>
        <fullName evidence="1">Uncharacterized protein</fullName>
    </submittedName>
</protein>
<keyword evidence="2" id="KW-1185">Reference proteome</keyword>
<evidence type="ECO:0000313" key="1">
    <source>
        <dbReference type="EMBL" id="GAA1408100.1"/>
    </source>
</evidence>
<evidence type="ECO:0000313" key="2">
    <source>
        <dbReference type="Proteomes" id="UP001499863"/>
    </source>
</evidence>
<name>A0ABP4J7Z0_9ACTN</name>
<organism evidence="1 2">
    <name type="scientific">Kitasatospora putterlickiae</name>
    <dbReference type="NCBI Taxonomy" id="221725"/>
    <lineage>
        <taxon>Bacteria</taxon>
        <taxon>Bacillati</taxon>
        <taxon>Actinomycetota</taxon>
        <taxon>Actinomycetes</taxon>
        <taxon>Kitasatosporales</taxon>
        <taxon>Streptomycetaceae</taxon>
        <taxon>Kitasatospora</taxon>
    </lineage>
</organism>
<accession>A0ABP4J7Z0</accession>
<dbReference type="Proteomes" id="UP001499863">
    <property type="component" value="Unassembled WGS sequence"/>
</dbReference>
<reference evidence="2" key="1">
    <citation type="journal article" date="2019" name="Int. J. Syst. Evol. Microbiol.">
        <title>The Global Catalogue of Microorganisms (GCM) 10K type strain sequencing project: providing services to taxonomists for standard genome sequencing and annotation.</title>
        <authorList>
            <consortium name="The Broad Institute Genomics Platform"/>
            <consortium name="The Broad Institute Genome Sequencing Center for Infectious Disease"/>
            <person name="Wu L."/>
            <person name="Ma J."/>
        </authorList>
    </citation>
    <scope>NUCLEOTIDE SEQUENCE [LARGE SCALE GENOMIC DNA]</scope>
    <source>
        <strain evidence="2">JCM 12393</strain>
    </source>
</reference>
<sequence length="369" mass="41443">MLEFHLGEMDLFATARTLDPHLEGLARFLPATAPEAVDPAHLLAVEADCRRDRLALLDATDRAYRESGAGRAYAAWLSAARPAELICTRKGDRSLDEVHRHIVRDSVQWLTLWLAGYRPDPLWHALAKAVALLAVLDDIVVPPQDVVNGVHRLGGESLAEVLDRMKALGDDRDPRWLAEAHRETLFSARVQFHEKWSAAAPGLAPPQGLDAIRTYVREPDVLRASILRTYAAETLPVLHLIAYYYRLPYDDHDRAAFLAAAVAQTLGMDISKDQYGVGVKEVTNFVVRPARPAPETTRRRTAVHHTFLRLTARFHDATDLPTLVYDRYSRVSLSYARLVDRYLERRRMTRLPMNTPLAAVVDDVLTGRG</sequence>
<dbReference type="EMBL" id="BAAAKJ010000333">
    <property type="protein sequence ID" value="GAA1408100.1"/>
    <property type="molecule type" value="Genomic_DNA"/>
</dbReference>
<gene>
    <name evidence="1" type="ORF">GCM10009639_57620</name>
</gene>